<protein>
    <submittedName>
        <fullName evidence="3">Uncharacterized protein LOC100908391</fullName>
    </submittedName>
</protein>
<gene>
    <name evidence="3" type="primary">LOC100908391</name>
</gene>
<evidence type="ECO:0000256" key="1">
    <source>
        <dbReference type="SAM" id="MobiDB-lite"/>
    </source>
</evidence>
<dbReference type="GeneID" id="100908391"/>
<dbReference type="Proteomes" id="UP000694867">
    <property type="component" value="Unplaced"/>
</dbReference>
<dbReference type="AlphaFoldDB" id="A0AAJ6QMS5"/>
<dbReference type="SUPFAM" id="SSF56672">
    <property type="entry name" value="DNA/RNA polymerases"/>
    <property type="match status" value="1"/>
</dbReference>
<name>A0AAJ6QMS5_9ACAR</name>
<feature type="region of interest" description="Disordered" evidence="1">
    <location>
        <begin position="283"/>
        <end position="316"/>
    </location>
</feature>
<evidence type="ECO:0000313" key="3">
    <source>
        <dbReference type="RefSeq" id="XP_003737986.1"/>
    </source>
</evidence>
<accession>A0AAJ6QMS5</accession>
<dbReference type="KEGG" id="goe:100908391"/>
<feature type="compositionally biased region" description="Low complexity" evidence="1">
    <location>
        <begin position="372"/>
        <end position="384"/>
    </location>
</feature>
<feature type="compositionally biased region" description="Acidic residues" evidence="1">
    <location>
        <begin position="294"/>
        <end position="309"/>
    </location>
</feature>
<dbReference type="GO" id="GO:0071897">
    <property type="term" value="P:DNA biosynthetic process"/>
    <property type="evidence" value="ECO:0007669"/>
    <property type="project" value="UniProtKB-ARBA"/>
</dbReference>
<feature type="compositionally biased region" description="Basic and acidic residues" evidence="1">
    <location>
        <begin position="353"/>
        <end position="362"/>
    </location>
</feature>
<feature type="region of interest" description="Disordered" evidence="1">
    <location>
        <begin position="347"/>
        <end position="384"/>
    </location>
</feature>
<sequence>MNEEETKRRLKTLRQSRTIRRNKAMAELEAVTDLHSGNPTFAEGQRPEELLILMTQHVERIRELDGKIADLASEDAVDAEATASEEFHIEIERGIAAISAVTQVGTGDLAAQAEMPTFYGTPEAMRHVRSRPTMNSTMSAPRQMREATQVPDSSPQPAAQVVSTTTARLPRELDISPEVFAGDRLRYRAFITQFKCFVGKRPEATPAEKLMVLRKYVTGEPRDIVQALELSDGNIATLASNGIPLTDFALSLRSAIEAALPIRLRQDYKDSRRLEKKLLALTRGGSGEGSTADDCIETADEESTTDADDSGTSVSTRAAKEVRNLIDFLRGRVRDWEDNRYLDERASPATAEVPERPAQARDVRRRPKSTIAGAASRPSGSAGTGYRPRPCLFCRTADHNSSRCTASFSIAKRREILTAQRRCEKCFRTKHANPADCRGPKAPCASCGSRQHYTSMHGPDSPRHGDQTAAGSDATTAAVVQTVSGASADTGALLLTACAYVINGGVKIPIRVFMDPGSTLTVMLPSLRAMLRDPPVGVSNLTIQAFASTLASERIPLYNIRIMNIRGGPTIELFAHEYKFDFDPPNTTTKAVLQALSNFDRESPLADRTYVGEWSRMPPALLIGMNQLHKVMHRELPQPVVDDITAQSSKLGWLVGGSIPLGQHHIEGEVTATHIVCCAAGLSARQSLQMSSAARALETLWSLEALGISDPPAASQMSADEEEATRQFNSEISFEDGHYVVSFPKRPSISQLQNNLGVASQRLERKLSQLRQYPMKYRRYHAEVMKFIDDGFAVEVRDFSPGSRSEVDGSYYMPHHEVVVTSEKAEKWRIVFDCSAKQKGASSLNDHLLPGPNLNPDLVSLLLNFRLHSVAVSADVSKAYMRIAVAPADRPLFRFLWKGPDADSVRAYQMQRVTWGAASSGFLLAATIRHHLQGADPASQDLSKCLYADDFLQSFEDPQRDSVHR</sequence>
<dbReference type="InterPro" id="IPR043502">
    <property type="entry name" value="DNA/RNA_pol_sf"/>
</dbReference>
<dbReference type="RefSeq" id="XP_003737986.1">
    <property type="nucleotide sequence ID" value="XM_003737938.1"/>
</dbReference>
<evidence type="ECO:0000313" key="2">
    <source>
        <dbReference type="Proteomes" id="UP000694867"/>
    </source>
</evidence>
<dbReference type="PANTHER" id="PTHR47331:SF5">
    <property type="entry name" value="RIBONUCLEASE H"/>
    <property type="match status" value="1"/>
</dbReference>
<reference evidence="3" key="1">
    <citation type="submission" date="2025-08" db="UniProtKB">
        <authorList>
            <consortium name="RefSeq"/>
        </authorList>
    </citation>
    <scope>IDENTIFICATION</scope>
</reference>
<feature type="region of interest" description="Disordered" evidence="1">
    <location>
        <begin position="448"/>
        <end position="472"/>
    </location>
</feature>
<keyword evidence="2" id="KW-1185">Reference proteome</keyword>
<organism evidence="2 3">
    <name type="scientific">Galendromus occidentalis</name>
    <name type="common">western predatory mite</name>
    <dbReference type="NCBI Taxonomy" id="34638"/>
    <lineage>
        <taxon>Eukaryota</taxon>
        <taxon>Metazoa</taxon>
        <taxon>Ecdysozoa</taxon>
        <taxon>Arthropoda</taxon>
        <taxon>Chelicerata</taxon>
        <taxon>Arachnida</taxon>
        <taxon>Acari</taxon>
        <taxon>Parasitiformes</taxon>
        <taxon>Mesostigmata</taxon>
        <taxon>Gamasina</taxon>
        <taxon>Phytoseioidea</taxon>
        <taxon>Phytoseiidae</taxon>
        <taxon>Typhlodrominae</taxon>
        <taxon>Galendromus</taxon>
    </lineage>
</organism>
<proteinExistence type="predicted"/>
<dbReference type="PANTHER" id="PTHR47331">
    <property type="entry name" value="PHD-TYPE DOMAIN-CONTAINING PROTEIN"/>
    <property type="match status" value="1"/>
</dbReference>